<dbReference type="InterPro" id="IPR050109">
    <property type="entry name" value="HTH-type_TetR-like_transc_reg"/>
</dbReference>
<proteinExistence type="predicted"/>
<dbReference type="InterPro" id="IPR039536">
    <property type="entry name" value="TetR_C_Proteobacteria"/>
</dbReference>
<dbReference type="InterPro" id="IPR036271">
    <property type="entry name" value="Tet_transcr_reg_TetR-rel_C_sf"/>
</dbReference>
<gene>
    <name evidence="6" type="ORF">OUO13_14710</name>
</gene>
<sequence>MKTKSEARRRLILDVAADVFRESGFERSSMAEICTRVGGSKATLYNYFPSKEELFLEVMLEGTKDHFCFLHQALDWRNSSIREALTNFGEQLLMLIYSPSIIAVRRLAIAESMRSGVGQDFYERSRRKGEQLVAQHLQQAIDAGQLRNGDTHLMAVQWLALLDAELMERLFWRDVPEPDFEHIQAVTGRAVNAFLAIWGPIDTH</sequence>
<dbReference type="SUPFAM" id="SSF48498">
    <property type="entry name" value="Tetracyclin repressor-like, C-terminal domain"/>
    <property type="match status" value="1"/>
</dbReference>
<dbReference type="FunFam" id="1.10.10.60:FF:000141">
    <property type="entry name" value="TetR family transcriptional regulator"/>
    <property type="match status" value="1"/>
</dbReference>
<dbReference type="Pfam" id="PF00440">
    <property type="entry name" value="TetR_N"/>
    <property type="match status" value="1"/>
</dbReference>
<dbReference type="Pfam" id="PF14246">
    <property type="entry name" value="TetR_C_7"/>
    <property type="match status" value="1"/>
</dbReference>
<name>A0A9X3EF45_9GAMM</name>
<evidence type="ECO:0000256" key="2">
    <source>
        <dbReference type="ARBA" id="ARBA00023125"/>
    </source>
</evidence>
<feature type="DNA-binding region" description="H-T-H motif" evidence="4">
    <location>
        <begin position="29"/>
        <end position="48"/>
    </location>
</feature>
<protein>
    <submittedName>
        <fullName evidence="6">TetR/AcrR family transcriptional regulator</fullName>
    </submittedName>
</protein>
<dbReference type="EMBL" id="JAPNOA010000055">
    <property type="protein sequence ID" value="MCY0966437.1"/>
    <property type="molecule type" value="Genomic_DNA"/>
</dbReference>
<dbReference type="RefSeq" id="WP_283174647.1">
    <property type="nucleotide sequence ID" value="NZ_JAPNOA010000055.1"/>
</dbReference>
<keyword evidence="2 4" id="KW-0238">DNA-binding</keyword>
<organism evidence="6 7">
    <name type="scientific">Parathalassolituus penaei</name>
    <dbReference type="NCBI Taxonomy" id="2997323"/>
    <lineage>
        <taxon>Bacteria</taxon>
        <taxon>Pseudomonadati</taxon>
        <taxon>Pseudomonadota</taxon>
        <taxon>Gammaproteobacteria</taxon>
        <taxon>Oceanospirillales</taxon>
        <taxon>Oceanospirillaceae</taxon>
        <taxon>Parathalassolituus</taxon>
    </lineage>
</organism>
<reference evidence="6" key="1">
    <citation type="submission" date="2022-11" db="EMBL/GenBank/DDBJ databases">
        <title>Parathalassolutuus dongxingensis gen. nov., sp. nov., a novel member of family Oceanospirillaceae isolated from a coastal shrimp pond in Guangxi, China.</title>
        <authorList>
            <person name="Chen H."/>
        </authorList>
    </citation>
    <scope>NUCLEOTIDE SEQUENCE</scope>
    <source>
        <strain evidence="6">G-43</strain>
    </source>
</reference>
<dbReference type="SUPFAM" id="SSF46689">
    <property type="entry name" value="Homeodomain-like"/>
    <property type="match status" value="1"/>
</dbReference>
<comment type="caution">
    <text evidence="6">The sequence shown here is derived from an EMBL/GenBank/DDBJ whole genome shotgun (WGS) entry which is preliminary data.</text>
</comment>
<dbReference type="GO" id="GO:0000976">
    <property type="term" value="F:transcription cis-regulatory region binding"/>
    <property type="evidence" value="ECO:0007669"/>
    <property type="project" value="TreeGrafter"/>
</dbReference>
<dbReference type="InterPro" id="IPR009057">
    <property type="entry name" value="Homeodomain-like_sf"/>
</dbReference>
<feature type="domain" description="HTH tetR-type" evidence="5">
    <location>
        <begin position="6"/>
        <end position="66"/>
    </location>
</feature>
<dbReference type="PANTHER" id="PTHR30055:SF119">
    <property type="entry name" value="NALC"/>
    <property type="match status" value="1"/>
</dbReference>
<dbReference type="InterPro" id="IPR001647">
    <property type="entry name" value="HTH_TetR"/>
</dbReference>
<dbReference type="Gene3D" id="1.10.357.10">
    <property type="entry name" value="Tetracycline Repressor, domain 2"/>
    <property type="match status" value="1"/>
</dbReference>
<evidence type="ECO:0000313" key="7">
    <source>
        <dbReference type="Proteomes" id="UP001150830"/>
    </source>
</evidence>
<dbReference type="GO" id="GO:0003700">
    <property type="term" value="F:DNA-binding transcription factor activity"/>
    <property type="evidence" value="ECO:0007669"/>
    <property type="project" value="TreeGrafter"/>
</dbReference>
<keyword evidence="7" id="KW-1185">Reference proteome</keyword>
<evidence type="ECO:0000256" key="1">
    <source>
        <dbReference type="ARBA" id="ARBA00023015"/>
    </source>
</evidence>
<dbReference type="PRINTS" id="PR00455">
    <property type="entry name" value="HTHTETR"/>
</dbReference>
<dbReference type="AlphaFoldDB" id="A0A9X3EF45"/>
<evidence type="ECO:0000256" key="4">
    <source>
        <dbReference type="PROSITE-ProRule" id="PRU00335"/>
    </source>
</evidence>
<keyword evidence="3" id="KW-0804">Transcription</keyword>
<evidence type="ECO:0000313" key="6">
    <source>
        <dbReference type="EMBL" id="MCY0966437.1"/>
    </source>
</evidence>
<dbReference type="PANTHER" id="PTHR30055">
    <property type="entry name" value="HTH-TYPE TRANSCRIPTIONAL REGULATOR RUTR"/>
    <property type="match status" value="1"/>
</dbReference>
<dbReference type="Proteomes" id="UP001150830">
    <property type="component" value="Unassembled WGS sequence"/>
</dbReference>
<evidence type="ECO:0000256" key="3">
    <source>
        <dbReference type="ARBA" id="ARBA00023163"/>
    </source>
</evidence>
<evidence type="ECO:0000259" key="5">
    <source>
        <dbReference type="PROSITE" id="PS50977"/>
    </source>
</evidence>
<dbReference type="PROSITE" id="PS50977">
    <property type="entry name" value="HTH_TETR_2"/>
    <property type="match status" value="1"/>
</dbReference>
<keyword evidence="1" id="KW-0805">Transcription regulation</keyword>
<accession>A0A9X3EF45</accession>
<dbReference type="Gene3D" id="1.10.10.60">
    <property type="entry name" value="Homeodomain-like"/>
    <property type="match status" value="1"/>
</dbReference>